<keyword evidence="2" id="KW-1185">Reference proteome</keyword>
<accession>A0ACC2NRC1</accession>
<name>A0ACC2NRC1_9HYME</name>
<dbReference type="EMBL" id="CM056743">
    <property type="protein sequence ID" value="KAJ8672777.1"/>
    <property type="molecule type" value="Genomic_DNA"/>
</dbReference>
<evidence type="ECO:0000313" key="2">
    <source>
        <dbReference type="Proteomes" id="UP001239111"/>
    </source>
</evidence>
<reference evidence="1" key="1">
    <citation type="submission" date="2023-04" db="EMBL/GenBank/DDBJ databases">
        <title>A chromosome-level genome assembly of the parasitoid wasp Eretmocerus hayati.</title>
        <authorList>
            <person name="Zhong Y."/>
            <person name="Liu S."/>
            <person name="Liu Y."/>
        </authorList>
    </citation>
    <scope>NUCLEOTIDE SEQUENCE</scope>
    <source>
        <strain evidence="1">ZJU_SS_LIU_2023</strain>
    </source>
</reference>
<proteinExistence type="predicted"/>
<comment type="caution">
    <text evidence="1">The sequence shown here is derived from an EMBL/GenBank/DDBJ whole genome shotgun (WGS) entry which is preliminary data.</text>
</comment>
<gene>
    <name evidence="1" type="ORF">QAD02_004037</name>
</gene>
<protein>
    <submittedName>
        <fullName evidence="1">Uncharacterized protein</fullName>
    </submittedName>
</protein>
<dbReference type="Proteomes" id="UP001239111">
    <property type="component" value="Chromosome 3"/>
</dbReference>
<sequence length="780" mass="91332">MSKRPKNVDAVLLQQQKQLDVWLAKESHRTDSENDFSKPSELKCPLRRSTRKKHSSDLQYNEHPSYLDISTLSPSVSPSKSNFKSPLKQGLVSNKAYDTSLNVLREEIGDLYHNISGLGSFEMIHDFNDMIVSPKSLKNVLHQYPTMVDECLRLELRTNDDELLPGQQPDPLDGMWHDGEEIDQGNENGGIGADEEDQNLSEQELKKLRFLIVDLKHEVPPQHEVEHRAGTHCLTRQEHEQFKCYVQMRSGAFSSAEDEQLRANWELFCVVHQWDKQKVQPFLQMRKNNQYFIRNLEERKNFVKFLARGLPRRTLFSVYSRFKILFNSAVKKGAFTSNDDKTILSRMKSSSLSNSDQDIVAEVAKVLKRTRRSVLERFQKLNKKPNLQSSKNSINCIETQSTHEAINNETTNEIVNSSVKWTVPLVENFMQSLLKLTASDSPKQLECKMIDDDIWRKMEKNMNIDHTSLRKFWYLQLYMQIFSPAPIHINQIKIKLLDHLHELDVKAVGDIDWKTLVQYFDGVTPYFLSLLVEQLTLDAQTVIKSHEEIDVFDYLYGDYQEKFLRKSKCSVIPKFYFSEVKSDQWNLELVQNFIESLMKLTLCNDVNELKNHIIPDCVWKELEKKLEIESISLKIFWEQRLHLQLFCPSTIYLNDLKIKLIEYFYVKGVTNYRDIRWNSVISCFDGYTIKFLRRILARLNRDAKARTGSSDLGENLEYLYTKFIKHLRELFDDQKLPRLRYTEGRIQYVEKDLEEIIWNVNKMPSGSIESDGDEIPSDCE</sequence>
<evidence type="ECO:0000313" key="1">
    <source>
        <dbReference type="EMBL" id="KAJ8672777.1"/>
    </source>
</evidence>
<organism evidence="1 2">
    <name type="scientific">Eretmocerus hayati</name>
    <dbReference type="NCBI Taxonomy" id="131215"/>
    <lineage>
        <taxon>Eukaryota</taxon>
        <taxon>Metazoa</taxon>
        <taxon>Ecdysozoa</taxon>
        <taxon>Arthropoda</taxon>
        <taxon>Hexapoda</taxon>
        <taxon>Insecta</taxon>
        <taxon>Pterygota</taxon>
        <taxon>Neoptera</taxon>
        <taxon>Endopterygota</taxon>
        <taxon>Hymenoptera</taxon>
        <taxon>Apocrita</taxon>
        <taxon>Proctotrupomorpha</taxon>
        <taxon>Chalcidoidea</taxon>
        <taxon>Aphelinidae</taxon>
        <taxon>Aphelininae</taxon>
        <taxon>Eretmocerus</taxon>
    </lineage>
</organism>